<name>A0ABR7KRH5_9SPHI</name>
<dbReference type="RefSeq" id="WP_187071034.1">
    <property type="nucleotide sequence ID" value="NZ_JACRYL010000007.1"/>
</dbReference>
<dbReference type="EC" id="3.2.1.183" evidence="2"/>
<dbReference type="InterPro" id="IPR029767">
    <property type="entry name" value="WecB-like"/>
</dbReference>
<dbReference type="EMBL" id="JACRYL010000007">
    <property type="protein sequence ID" value="MBC6110559.1"/>
    <property type="molecule type" value="Genomic_DNA"/>
</dbReference>
<dbReference type="InterPro" id="IPR003331">
    <property type="entry name" value="UDP_GlcNAc_Epimerase_2_dom"/>
</dbReference>
<protein>
    <submittedName>
        <fullName evidence="2">UDP-N-acetylglucosamine 2-epimerase (Hydrolyzing)</fullName>
        <ecNumber evidence="2">3.2.1.183</ecNumber>
    </submittedName>
</protein>
<dbReference type="PANTHER" id="PTHR43174">
    <property type="entry name" value="UDP-N-ACETYLGLUCOSAMINE 2-EPIMERASE"/>
    <property type="match status" value="1"/>
</dbReference>
<dbReference type="InterPro" id="IPR020004">
    <property type="entry name" value="UDP-GlcNAc_Epase"/>
</dbReference>
<dbReference type="SUPFAM" id="SSF53756">
    <property type="entry name" value="UDP-Glycosyltransferase/glycogen phosphorylase"/>
    <property type="match status" value="1"/>
</dbReference>
<feature type="domain" description="UDP-N-acetylglucosamine 2-epimerase" evidence="1">
    <location>
        <begin position="21"/>
        <end position="365"/>
    </location>
</feature>
<dbReference type="GO" id="GO:0016798">
    <property type="term" value="F:hydrolase activity, acting on glycosyl bonds"/>
    <property type="evidence" value="ECO:0007669"/>
    <property type="project" value="UniProtKB-KW"/>
</dbReference>
<organism evidence="2 3">
    <name type="scientific">Pedobacter fastidiosus</name>
    <dbReference type="NCBI Taxonomy" id="2765361"/>
    <lineage>
        <taxon>Bacteria</taxon>
        <taxon>Pseudomonadati</taxon>
        <taxon>Bacteroidota</taxon>
        <taxon>Sphingobacteriia</taxon>
        <taxon>Sphingobacteriales</taxon>
        <taxon>Sphingobacteriaceae</taxon>
        <taxon>Pedobacter</taxon>
    </lineage>
</organism>
<dbReference type="Pfam" id="PF02350">
    <property type="entry name" value="Epimerase_2"/>
    <property type="match status" value="1"/>
</dbReference>
<evidence type="ECO:0000259" key="1">
    <source>
        <dbReference type="Pfam" id="PF02350"/>
    </source>
</evidence>
<evidence type="ECO:0000313" key="2">
    <source>
        <dbReference type="EMBL" id="MBC6110559.1"/>
    </source>
</evidence>
<comment type="caution">
    <text evidence="2">The sequence shown here is derived from an EMBL/GenBank/DDBJ whole genome shotgun (WGS) entry which is preliminary data.</text>
</comment>
<dbReference type="Proteomes" id="UP000652755">
    <property type="component" value="Unassembled WGS sequence"/>
</dbReference>
<evidence type="ECO:0000313" key="3">
    <source>
        <dbReference type="Proteomes" id="UP000652755"/>
    </source>
</evidence>
<proteinExistence type="predicted"/>
<gene>
    <name evidence="2" type="primary">neuC</name>
    <name evidence="2" type="ORF">H7U22_08990</name>
</gene>
<keyword evidence="2" id="KW-0378">Hydrolase</keyword>
<keyword evidence="2" id="KW-0326">Glycosidase</keyword>
<keyword evidence="3" id="KW-1185">Reference proteome</keyword>
<dbReference type="PANTHER" id="PTHR43174:SF3">
    <property type="entry name" value="UDP-N-ACETYLGLUCOSAMINE 2-EPIMERASE"/>
    <property type="match status" value="1"/>
</dbReference>
<sequence>MRIAILTSSRADYGIYLPLIKKLKADPFFELSIIAFGTHLSPFHGETIKQIQNDGFEVKYKVESMLLTDSPEAVATAVGLTMIKFADFWQKYKSEFDLVFCLGDRYEMFAAVTAGIPFQIPFAHIHGGETTLGAIDNVFRHAITLASSYHFVATTTFAARVEQLTGSSENIYHVGALSLDNITTLNLLSIEEFKVKWGIDLSKQTILTTFHPETVAIAENENYINEIIAALDNLTTYQVLITMPNADTAGSIIRTALTEHYKNSERVFLVENLGSQSYFTAMKYAKFLLGNTSSGIIEAASFHKFVINLGNRQEGRLAGENVIQTKIKTAEITKAVQLIESKENTTIENIYYKSGAADQMIKIIKSFTGSRNKLE</sequence>
<dbReference type="NCBIfam" id="TIGR03568">
    <property type="entry name" value="NeuC_NnaA"/>
    <property type="match status" value="1"/>
</dbReference>
<accession>A0ABR7KRH5</accession>
<reference evidence="2 3" key="1">
    <citation type="submission" date="2020-08" db="EMBL/GenBank/DDBJ databases">
        <authorList>
            <person name="Sun Q."/>
            <person name="Inoue M."/>
        </authorList>
    </citation>
    <scope>NUCLEOTIDE SEQUENCE [LARGE SCALE GENOMIC DNA]</scope>
    <source>
        <strain evidence="2 3">CCM 8938</strain>
    </source>
</reference>
<dbReference type="Gene3D" id="3.40.50.2000">
    <property type="entry name" value="Glycogen Phosphorylase B"/>
    <property type="match status" value="2"/>
</dbReference>